<dbReference type="PROSITE" id="PS51898">
    <property type="entry name" value="TYR_RECOMBINASE"/>
    <property type="match status" value="1"/>
</dbReference>
<evidence type="ECO:0008006" key="10">
    <source>
        <dbReference type="Google" id="ProtNLM"/>
    </source>
</evidence>
<dbReference type="PANTHER" id="PTHR30349:SF41">
    <property type="entry name" value="INTEGRASE_RECOMBINASE PROTEIN MJ0367-RELATED"/>
    <property type="match status" value="1"/>
</dbReference>
<dbReference type="InterPro" id="IPR011010">
    <property type="entry name" value="DNA_brk_join_enz"/>
</dbReference>
<dbReference type="CDD" id="cd00397">
    <property type="entry name" value="DNA_BRE_C"/>
    <property type="match status" value="1"/>
</dbReference>
<evidence type="ECO:0000256" key="4">
    <source>
        <dbReference type="ARBA" id="ARBA00023172"/>
    </source>
</evidence>
<reference evidence="9" key="1">
    <citation type="submission" date="2017-02" db="EMBL/GenBank/DDBJ databases">
        <authorList>
            <person name="Daims H."/>
        </authorList>
    </citation>
    <scope>NUCLEOTIDE SEQUENCE [LARGE SCALE GENOMIC DNA]</scope>
</reference>
<protein>
    <recommendedName>
        <fullName evidence="10">Integrase</fullName>
    </recommendedName>
</protein>
<dbReference type="Proteomes" id="UP000195442">
    <property type="component" value="Unassembled WGS sequence"/>
</dbReference>
<dbReference type="Gene3D" id="1.10.443.10">
    <property type="entry name" value="Intergrase catalytic core"/>
    <property type="match status" value="1"/>
</dbReference>
<organism evidence="8 9">
    <name type="scientific">Crenothrix polyspora</name>
    <dbReference type="NCBI Taxonomy" id="360316"/>
    <lineage>
        <taxon>Bacteria</taxon>
        <taxon>Pseudomonadati</taxon>
        <taxon>Pseudomonadota</taxon>
        <taxon>Gammaproteobacteria</taxon>
        <taxon>Methylococcales</taxon>
        <taxon>Crenotrichaceae</taxon>
        <taxon>Crenothrix</taxon>
    </lineage>
</organism>
<dbReference type="AlphaFoldDB" id="A0A1R4H3D4"/>
<dbReference type="Gene3D" id="1.10.150.130">
    <property type="match status" value="1"/>
</dbReference>
<evidence type="ECO:0000259" key="7">
    <source>
        <dbReference type="PROSITE" id="PS51900"/>
    </source>
</evidence>
<keyword evidence="9" id="KW-1185">Reference proteome</keyword>
<evidence type="ECO:0000313" key="9">
    <source>
        <dbReference type="Proteomes" id="UP000195442"/>
    </source>
</evidence>
<dbReference type="EMBL" id="FUKJ01000094">
    <property type="protein sequence ID" value="SJM90768.1"/>
    <property type="molecule type" value="Genomic_DNA"/>
</dbReference>
<dbReference type="RefSeq" id="WP_087146236.1">
    <property type="nucleotide sequence ID" value="NZ_FUKJ01000094.1"/>
</dbReference>
<comment type="similarity">
    <text evidence="1">Belongs to the 'phage' integrase family.</text>
</comment>
<evidence type="ECO:0000256" key="2">
    <source>
        <dbReference type="ARBA" id="ARBA00022908"/>
    </source>
</evidence>
<accession>A0A1R4H3D4</accession>
<evidence type="ECO:0000256" key="1">
    <source>
        <dbReference type="ARBA" id="ARBA00008857"/>
    </source>
</evidence>
<dbReference type="InterPro" id="IPR044068">
    <property type="entry name" value="CB"/>
</dbReference>
<keyword evidence="3 5" id="KW-0238">DNA-binding</keyword>
<dbReference type="GO" id="GO:0003677">
    <property type="term" value="F:DNA binding"/>
    <property type="evidence" value="ECO:0007669"/>
    <property type="project" value="UniProtKB-UniRule"/>
</dbReference>
<evidence type="ECO:0000259" key="6">
    <source>
        <dbReference type="PROSITE" id="PS51898"/>
    </source>
</evidence>
<evidence type="ECO:0000313" key="8">
    <source>
        <dbReference type="EMBL" id="SJM90768.1"/>
    </source>
</evidence>
<dbReference type="GO" id="GO:0015074">
    <property type="term" value="P:DNA integration"/>
    <property type="evidence" value="ECO:0007669"/>
    <property type="project" value="UniProtKB-KW"/>
</dbReference>
<dbReference type="OrthoDB" id="8610787at2"/>
<dbReference type="PROSITE" id="PS51900">
    <property type="entry name" value="CB"/>
    <property type="match status" value="1"/>
</dbReference>
<dbReference type="InterPro" id="IPR050090">
    <property type="entry name" value="Tyrosine_recombinase_XerCD"/>
</dbReference>
<evidence type="ECO:0000256" key="3">
    <source>
        <dbReference type="ARBA" id="ARBA00023125"/>
    </source>
</evidence>
<dbReference type="InterPro" id="IPR002104">
    <property type="entry name" value="Integrase_catalytic"/>
</dbReference>
<dbReference type="InterPro" id="IPR010998">
    <property type="entry name" value="Integrase_recombinase_N"/>
</dbReference>
<sequence>MTVEKITDVRSLDHATAFDQLLIPVDLSGSKGENRATETCRIDADNDLAAIKSWLSVKGDNPKTYQAYQKELERFLLWAVIERGKAFSSLNTDDCQAYISFIKQLQPDNSRWVSSTPTNKAHGRWKPFQYRASKKSKDTTSVLSVRSVNYANTVISSCMDWLVNQNYLKYNSFSGIAASKSASSGMQVNQRLFTRQHIQLMLDYADSLIDSTAPDYYAQLRVLFILKFAFNTGLRLHELVAATYGDIEALDDTEGDQYFLRVVGKNSKLRKTSLPTAFIADIRSYRIALGLSPAIEQVFDDTPLINSLRKKAEPKLSPAALHKILSDFFKRWHVYLMAAEQPDNRLINKVKQASAHWLRHSYGSFLANDCQIPLAYIRDELGHASISTTSIYLNADDKKRQQAVSAAFVMSTLVQDS</sequence>
<gene>
    <name evidence="8" type="ORF">CRENPOLYSF2_1830002</name>
</gene>
<dbReference type="PANTHER" id="PTHR30349">
    <property type="entry name" value="PHAGE INTEGRASE-RELATED"/>
    <property type="match status" value="1"/>
</dbReference>
<feature type="domain" description="Core-binding (CB)" evidence="7">
    <location>
        <begin position="45"/>
        <end position="163"/>
    </location>
</feature>
<dbReference type="SUPFAM" id="SSF56349">
    <property type="entry name" value="DNA breaking-rejoining enzymes"/>
    <property type="match status" value="1"/>
</dbReference>
<feature type="domain" description="Tyr recombinase" evidence="6">
    <location>
        <begin position="195"/>
        <end position="406"/>
    </location>
</feature>
<evidence type="ECO:0000256" key="5">
    <source>
        <dbReference type="PROSITE-ProRule" id="PRU01248"/>
    </source>
</evidence>
<keyword evidence="4" id="KW-0233">DNA recombination</keyword>
<dbReference type="Pfam" id="PF00589">
    <property type="entry name" value="Phage_integrase"/>
    <property type="match status" value="1"/>
</dbReference>
<proteinExistence type="inferred from homology"/>
<dbReference type="GO" id="GO:0006310">
    <property type="term" value="P:DNA recombination"/>
    <property type="evidence" value="ECO:0007669"/>
    <property type="project" value="UniProtKB-KW"/>
</dbReference>
<dbReference type="InterPro" id="IPR013762">
    <property type="entry name" value="Integrase-like_cat_sf"/>
</dbReference>
<keyword evidence="2" id="KW-0229">DNA integration</keyword>
<name>A0A1R4H3D4_9GAMM</name>